<dbReference type="Proteomes" id="UP000597138">
    <property type="component" value="Unassembled WGS sequence"/>
</dbReference>
<dbReference type="EMBL" id="JFHE01000029">
    <property type="protein sequence ID" value="KDR29761.1"/>
    <property type="molecule type" value="Genomic_DNA"/>
</dbReference>
<reference evidence="3" key="4">
    <citation type="submission" date="2024-05" db="EMBL/GenBank/DDBJ databases">
        <authorList>
            <person name="Sun Q."/>
            <person name="Zhou Y."/>
        </authorList>
    </citation>
    <scope>NUCLEOTIDE SEQUENCE</scope>
    <source>
        <strain evidence="3">CGMCC 1.11013</strain>
    </source>
</reference>
<protein>
    <submittedName>
        <fullName evidence="4">Uncharacterized protein</fullName>
    </submittedName>
</protein>
<evidence type="ECO:0000256" key="1">
    <source>
        <dbReference type="SAM" id="MobiDB-lite"/>
    </source>
</evidence>
<keyword evidence="6" id="KW-1185">Reference proteome</keyword>
<dbReference type="Proteomes" id="UP000027439">
    <property type="component" value="Unassembled WGS sequence"/>
</dbReference>
<feature type="chain" id="PRO_5001667124" evidence="2">
    <location>
        <begin position="22"/>
        <end position="63"/>
    </location>
</feature>
<reference evidence="4 5" key="2">
    <citation type="submission" date="2014-03" db="EMBL/GenBank/DDBJ databases">
        <title>Draft Genome Sequences of Four Burkholderia Strains.</title>
        <authorList>
            <person name="Liu X.Y."/>
            <person name="Li C.X."/>
            <person name="Xu J.H."/>
        </authorList>
    </citation>
    <scope>NUCLEOTIDE SEQUENCE [LARGE SCALE GENOMIC DNA]</scope>
    <source>
        <strain evidence="4 5">R27</strain>
    </source>
</reference>
<feature type="compositionally biased region" description="Polar residues" evidence="1">
    <location>
        <begin position="24"/>
        <end position="45"/>
    </location>
</feature>
<dbReference type="OrthoDB" id="9112746at2"/>
<name>A0A069NXL6_9BURK</name>
<evidence type="ECO:0000313" key="4">
    <source>
        <dbReference type="EMBL" id="KDR29761.1"/>
    </source>
</evidence>
<sequence length="63" mass="6405">MKPLKITLAAILLTSATLAMAQTSTPAAGNAASDTNQQSTQTPQRGQECVGPASYCSIFFGGS</sequence>
<accession>A0A069NXL6</accession>
<reference evidence="6" key="3">
    <citation type="journal article" date="2019" name="Int. J. Syst. Evol. Microbiol.">
        <title>The Global Catalogue of Microorganisms (GCM) 10K type strain sequencing project: providing services to taxonomists for standard genome sequencing and annotation.</title>
        <authorList>
            <consortium name="The Broad Institute Genomics Platform"/>
            <consortium name="The Broad Institute Genome Sequencing Center for Infectious Disease"/>
            <person name="Wu L."/>
            <person name="Ma J."/>
        </authorList>
    </citation>
    <scope>NUCLEOTIDE SEQUENCE [LARGE SCALE GENOMIC DNA]</scope>
    <source>
        <strain evidence="6">CGMCC 1.11013</strain>
    </source>
</reference>
<evidence type="ECO:0000313" key="6">
    <source>
        <dbReference type="Proteomes" id="UP000597138"/>
    </source>
</evidence>
<dbReference type="EMBL" id="BMEG01000002">
    <property type="protein sequence ID" value="GGD66126.1"/>
    <property type="molecule type" value="Genomic_DNA"/>
</dbReference>
<dbReference type="RefSeq" id="WP_035968371.1">
    <property type="nucleotide sequence ID" value="NZ_BMEG01000002.1"/>
</dbReference>
<keyword evidence="2" id="KW-0732">Signal</keyword>
<dbReference type="AlphaFoldDB" id="A0A069NXL6"/>
<evidence type="ECO:0000256" key="2">
    <source>
        <dbReference type="SAM" id="SignalP"/>
    </source>
</evidence>
<reference evidence="3" key="1">
    <citation type="journal article" date="2014" name="Int. J. Syst. Evol. Microbiol.">
        <title>Complete genome of a new Firmicutes species belonging to the dominant human colonic microbiota ('Ruminococcus bicirculans') reveals two chromosomes and a selective capacity to utilize plant glucans.</title>
        <authorList>
            <consortium name="NISC Comparative Sequencing Program"/>
            <person name="Wegmann U."/>
            <person name="Louis P."/>
            <person name="Goesmann A."/>
            <person name="Henrissat B."/>
            <person name="Duncan S.H."/>
            <person name="Flint H.J."/>
        </authorList>
    </citation>
    <scope>NUCLEOTIDE SEQUENCE</scope>
    <source>
        <strain evidence="3">CGMCC 1.11013</strain>
    </source>
</reference>
<evidence type="ECO:0000313" key="3">
    <source>
        <dbReference type="EMBL" id="GGD66126.1"/>
    </source>
</evidence>
<comment type="caution">
    <text evidence="4">The sequence shown here is derived from an EMBL/GenBank/DDBJ whole genome shotgun (WGS) entry which is preliminary data.</text>
</comment>
<organism evidence="4 5">
    <name type="scientific">Caballeronia grimmiae</name>
    <dbReference type="NCBI Taxonomy" id="1071679"/>
    <lineage>
        <taxon>Bacteria</taxon>
        <taxon>Pseudomonadati</taxon>
        <taxon>Pseudomonadota</taxon>
        <taxon>Betaproteobacteria</taxon>
        <taxon>Burkholderiales</taxon>
        <taxon>Burkholderiaceae</taxon>
        <taxon>Caballeronia</taxon>
    </lineage>
</organism>
<evidence type="ECO:0000313" key="5">
    <source>
        <dbReference type="Proteomes" id="UP000027439"/>
    </source>
</evidence>
<feature type="region of interest" description="Disordered" evidence="1">
    <location>
        <begin position="24"/>
        <end position="49"/>
    </location>
</feature>
<feature type="signal peptide" evidence="2">
    <location>
        <begin position="1"/>
        <end position="21"/>
    </location>
</feature>
<gene>
    <name evidence="4" type="ORF">BG57_15535</name>
    <name evidence="3" type="ORF">GCM10010985_20390</name>
</gene>
<proteinExistence type="predicted"/>